<name>A0AAJ0CA27_9PEZI</name>
<dbReference type="AlphaFoldDB" id="A0AAJ0CA27"/>
<organism evidence="2 3">
    <name type="scientific">Phialemonium atrogriseum</name>
    <dbReference type="NCBI Taxonomy" id="1093897"/>
    <lineage>
        <taxon>Eukaryota</taxon>
        <taxon>Fungi</taxon>
        <taxon>Dikarya</taxon>
        <taxon>Ascomycota</taxon>
        <taxon>Pezizomycotina</taxon>
        <taxon>Sordariomycetes</taxon>
        <taxon>Sordariomycetidae</taxon>
        <taxon>Cephalothecales</taxon>
        <taxon>Cephalothecaceae</taxon>
        <taxon>Phialemonium</taxon>
    </lineage>
</organism>
<sequence>TRPISGDNATLATLGRNGDVLVDNSSIAKIQCSFEIDLDTKIVMFDDRSHGQTSQVFGENATPFEYGRLRKVVVQSDANNIIGMGGVGRDLIQFQLIHRQGWVQLKREDHIVDYISSQGWDGPKVEIFMGLKEGTLESFREVWNSFKTYQDARGAILSAASRVGVIREMARIDPEERASAAQMLVKCFNGKGLTTPRNQVLSISPTKDNSKALTANADDTPAAASPALTGKAQPQRRDFRRNVNPAAGQFRVDKAWFPQAQLRQPGGPPPKRLAGQAFGPQAPVNYRIPGSFPDDTIDVAEPRKRPRFTAGHAARAIWRTPSAIELGKLLSGSEKQHRRLGGWALTSARLGRRRSGRAQCAPKTIELRMVEDTL</sequence>
<dbReference type="EMBL" id="MU838998">
    <property type="protein sequence ID" value="KAK1771472.1"/>
    <property type="molecule type" value="Genomic_DNA"/>
</dbReference>
<reference evidence="2" key="1">
    <citation type="submission" date="2023-06" db="EMBL/GenBank/DDBJ databases">
        <title>Genome-scale phylogeny and comparative genomics of the fungal order Sordariales.</title>
        <authorList>
            <consortium name="Lawrence Berkeley National Laboratory"/>
            <person name="Hensen N."/>
            <person name="Bonometti L."/>
            <person name="Westerberg I."/>
            <person name="Brannstrom I.O."/>
            <person name="Guillou S."/>
            <person name="Cros-Aarteil S."/>
            <person name="Calhoun S."/>
            <person name="Haridas S."/>
            <person name="Kuo A."/>
            <person name="Mondo S."/>
            <person name="Pangilinan J."/>
            <person name="Riley R."/>
            <person name="Labutti K."/>
            <person name="Andreopoulos B."/>
            <person name="Lipzen A."/>
            <person name="Chen C."/>
            <person name="Yanf M."/>
            <person name="Daum C."/>
            <person name="Ng V."/>
            <person name="Clum A."/>
            <person name="Steindorff A."/>
            <person name="Ohm R."/>
            <person name="Martin F."/>
            <person name="Silar P."/>
            <person name="Natvig D."/>
            <person name="Lalanne C."/>
            <person name="Gautier V."/>
            <person name="Ament-Velasquez S.L."/>
            <person name="Kruys A."/>
            <person name="Hutchinson M.I."/>
            <person name="Powell A.J."/>
            <person name="Barry K."/>
            <person name="Miller A.N."/>
            <person name="Grigoriev I.V."/>
            <person name="Debuchy R."/>
            <person name="Gladieux P."/>
            <person name="Thoren M.H."/>
            <person name="Johannesson H."/>
        </authorList>
    </citation>
    <scope>NUCLEOTIDE SEQUENCE</scope>
    <source>
        <strain evidence="2">8032-3</strain>
    </source>
</reference>
<dbReference type="Proteomes" id="UP001244011">
    <property type="component" value="Unassembled WGS sequence"/>
</dbReference>
<feature type="non-terminal residue" evidence="2">
    <location>
        <position position="1"/>
    </location>
</feature>
<evidence type="ECO:0000256" key="1">
    <source>
        <dbReference type="SAM" id="MobiDB-lite"/>
    </source>
</evidence>
<feature type="region of interest" description="Disordered" evidence="1">
    <location>
        <begin position="199"/>
        <end position="235"/>
    </location>
</feature>
<proteinExistence type="predicted"/>
<protein>
    <submittedName>
        <fullName evidence="2">Uncharacterized protein</fullName>
    </submittedName>
</protein>
<accession>A0AAJ0CA27</accession>
<keyword evidence="3" id="KW-1185">Reference proteome</keyword>
<feature type="compositionally biased region" description="Polar residues" evidence="1">
    <location>
        <begin position="199"/>
        <end position="213"/>
    </location>
</feature>
<gene>
    <name evidence="2" type="ORF">QBC33DRAFT_591811</name>
</gene>
<evidence type="ECO:0000313" key="3">
    <source>
        <dbReference type="Proteomes" id="UP001244011"/>
    </source>
</evidence>
<comment type="caution">
    <text evidence="2">The sequence shown here is derived from an EMBL/GenBank/DDBJ whole genome shotgun (WGS) entry which is preliminary data.</text>
</comment>
<dbReference type="RefSeq" id="XP_060287685.1">
    <property type="nucleotide sequence ID" value="XM_060431661.1"/>
</dbReference>
<evidence type="ECO:0000313" key="2">
    <source>
        <dbReference type="EMBL" id="KAK1771472.1"/>
    </source>
</evidence>
<dbReference type="GeneID" id="85314848"/>